<keyword evidence="3" id="KW-1185">Reference proteome</keyword>
<feature type="transmembrane region" description="Helical" evidence="1">
    <location>
        <begin position="71"/>
        <end position="92"/>
    </location>
</feature>
<accession>A0ABP9VHS7</accession>
<evidence type="ECO:0000313" key="2">
    <source>
        <dbReference type="EMBL" id="GAA5504130.1"/>
    </source>
</evidence>
<evidence type="ECO:0008006" key="4">
    <source>
        <dbReference type="Google" id="ProtNLM"/>
    </source>
</evidence>
<feature type="transmembrane region" description="Helical" evidence="1">
    <location>
        <begin position="98"/>
        <end position="116"/>
    </location>
</feature>
<proteinExistence type="predicted"/>
<sequence length="121" mass="12620">MATKNTVPQAKNTNTLPLLLLGMAGLQLWMAALSVSAHISADKPIMYGVAAAALGLLGLLRAAVPPVVRRWAVWAALAVLVSVPVLAVFGGWLGLDLLPLPLIYAAPLLVLVAVLIRPDTL</sequence>
<dbReference type="RefSeq" id="WP_353544095.1">
    <property type="nucleotide sequence ID" value="NZ_BAABRN010000089.1"/>
</dbReference>
<evidence type="ECO:0000313" key="3">
    <source>
        <dbReference type="Proteomes" id="UP001458946"/>
    </source>
</evidence>
<comment type="caution">
    <text evidence="2">The sequence shown here is derived from an EMBL/GenBank/DDBJ whole genome shotgun (WGS) entry which is preliminary data.</text>
</comment>
<protein>
    <recommendedName>
        <fullName evidence="4">Integral membrane protein</fullName>
    </recommendedName>
</protein>
<reference evidence="2 3" key="1">
    <citation type="submission" date="2024-02" db="EMBL/GenBank/DDBJ databases">
        <title>Deinococcus xinjiangensis NBRC 107630.</title>
        <authorList>
            <person name="Ichikawa N."/>
            <person name="Katano-Makiyama Y."/>
            <person name="Hidaka K."/>
        </authorList>
    </citation>
    <scope>NUCLEOTIDE SEQUENCE [LARGE SCALE GENOMIC DNA]</scope>
    <source>
        <strain evidence="2 3">NBRC 107630</strain>
    </source>
</reference>
<feature type="transmembrane region" description="Helical" evidence="1">
    <location>
        <begin position="45"/>
        <end position="64"/>
    </location>
</feature>
<evidence type="ECO:0000256" key="1">
    <source>
        <dbReference type="SAM" id="Phobius"/>
    </source>
</evidence>
<keyword evidence="1" id="KW-0812">Transmembrane</keyword>
<dbReference type="EMBL" id="BAABRN010000089">
    <property type="protein sequence ID" value="GAA5504130.1"/>
    <property type="molecule type" value="Genomic_DNA"/>
</dbReference>
<keyword evidence="1" id="KW-0472">Membrane</keyword>
<gene>
    <name evidence="2" type="ORF">Dxin01_03899</name>
</gene>
<feature type="transmembrane region" description="Helical" evidence="1">
    <location>
        <begin position="18"/>
        <end position="39"/>
    </location>
</feature>
<organism evidence="2 3">
    <name type="scientific">Deinococcus xinjiangensis</name>
    <dbReference type="NCBI Taxonomy" id="457454"/>
    <lineage>
        <taxon>Bacteria</taxon>
        <taxon>Thermotogati</taxon>
        <taxon>Deinococcota</taxon>
        <taxon>Deinococci</taxon>
        <taxon>Deinococcales</taxon>
        <taxon>Deinococcaceae</taxon>
        <taxon>Deinococcus</taxon>
    </lineage>
</organism>
<dbReference type="Proteomes" id="UP001458946">
    <property type="component" value="Unassembled WGS sequence"/>
</dbReference>
<name>A0ABP9VHS7_9DEIO</name>
<keyword evidence="1" id="KW-1133">Transmembrane helix</keyword>